<sequence>MDISGQTFPHHLERVSPDSFIFSPSHLGGSSIEAPYKRHSQPLQSLKATLFLERATLPLRHFVVFAFGREARCSLPTIVFQFYGLECRMGNGTG</sequence>
<organism evidence="1 2">
    <name type="scientific">Araneus ventricosus</name>
    <name type="common">Orbweaver spider</name>
    <name type="synonym">Epeira ventricosa</name>
    <dbReference type="NCBI Taxonomy" id="182803"/>
    <lineage>
        <taxon>Eukaryota</taxon>
        <taxon>Metazoa</taxon>
        <taxon>Ecdysozoa</taxon>
        <taxon>Arthropoda</taxon>
        <taxon>Chelicerata</taxon>
        <taxon>Arachnida</taxon>
        <taxon>Araneae</taxon>
        <taxon>Araneomorphae</taxon>
        <taxon>Entelegynae</taxon>
        <taxon>Araneoidea</taxon>
        <taxon>Araneidae</taxon>
        <taxon>Araneus</taxon>
    </lineage>
</organism>
<evidence type="ECO:0000313" key="1">
    <source>
        <dbReference type="EMBL" id="GBO23583.1"/>
    </source>
</evidence>
<evidence type="ECO:0000313" key="2">
    <source>
        <dbReference type="Proteomes" id="UP000499080"/>
    </source>
</evidence>
<dbReference type="AlphaFoldDB" id="A0A4Y2VE81"/>
<dbReference type="Proteomes" id="UP000499080">
    <property type="component" value="Unassembled WGS sequence"/>
</dbReference>
<keyword evidence="2" id="KW-1185">Reference proteome</keyword>
<proteinExistence type="predicted"/>
<protein>
    <submittedName>
        <fullName evidence="1">Uncharacterized protein</fullName>
    </submittedName>
</protein>
<comment type="caution">
    <text evidence="1">The sequence shown here is derived from an EMBL/GenBank/DDBJ whole genome shotgun (WGS) entry which is preliminary data.</text>
</comment>
<accession>A0A4Y2VE81</accession>
<gene>
    <name evidence="1" type="ORF">AVEN_45578_1</name>
</gene>
<dbReference type="EMBL" id="BGPR01046647">
    <property type="protein sequence ID" value="GBO23583.1"/>
    <property type="molecule type" value="Genomic_DNA"/>
</dbReference>
<name>A0A4Y2VE81_ARAVE</name>
<reference evidence="1 2" key="1">
    <citation type="journal article" date="2019" name="Sci. Rep.">
        <title>Orb-weaving spider Araneus ventricosus genome elucidates the spidroin gene catalogue.</title>
        <authorList>
            <person name="Kono N."/>
            <person name="Nakamura H."/>
            <person name="Ohtoshi R."/>
            <person name="Moran D.A.P."/>
            <person name="Shinohara A."/>
            <person name="Yoshida Y."/>
            <person name="Fujiwara M."/>
            <person name="Mori M."/>
            <person name="Tomita M."/>
            <person name="Arakawa K."/>
        </authorList>
    </citation>
    <scope>NUCLEOTIDE SEQUENCE [LARGE SCALE GENOMIC DNA]</scope>
</reference>